<feature type="region of interest" description="Disordered" evidence="5">
    <location>
        <begin position="86"/>
        <end position="123"/>
    </location>
</feature>
<name>A0A9W9FMX6_9EURO</name>
<dbReference type="InterPro" id="IPR001138">
    <property type="entry name" value="Zn2Cys6_DnaBD"/>
</dbReference>
<keyword evidence="7" id="KW-1185">Reference proteome</keyword>
<feature type="region of interest" description="Disordered" evidence="5">
    <location>
        <begin position="400"/>
        <end position="423"/>
    </location>
</feature>
<dbReference type="AlphaFoldDB" id="A0A9W9FMX6"/>
<dbReference type="InterPro" id="IPR036864">
    <property type="entry name" value="Zn2-C6_fun-type_DNA-bd_sf"/>
</dbReference>
<dbReference type="GO" id="GO:0008270">
    <property type="term" value="F:zinc ion binding"/>
    <property type="evidence" value="ECO:0007669"/>
    <property type="project" value="InterPro"/>
</dbReference>
<dbReference type="RefSeq" id="XP_056476302.1">
    <property type="nucleotide sequence ID" value="XM_056615945.1"/>
</dbReference>
<feature type="region of interest" description="Disordered" evidence="5">
    <location>
        <begin position="1"/>
        <end position="35"/>
    </location>
</feature>
<dbReference type="PANTHER" id="PTHR47657:SF10">
    <property type="entry name" value="ZN(II)2CYS6 TRANSCRIPTION FACTOR (EUROFUNG)"/>
    <property type="match status" value="1"/>
</dbReference>
<dbReference type="PANTHER" id="PTHR47657">
    <property type="entry name" value="STEROL REGULATORY ELEMENT-BINDING PROTEIN ECM22"/>
    <property type="match status" value="1"/>
</dbReference>
<accession>A0A9W9FMX6</accession>
<dbReference type="GeneID" id="81354924"/>
<gene>
    <name evidence="6" type="ORF">N7532_003451</name>
</gene>
<evidence type="ECO:0000256" key="1">
    <source>
        <dbReference type="ARBA" id="ARBA00023015"/>
    </source>
</evidence>
<dbReference type="GO" id="GO:0003677">
    <property type="term" value="F:DNA binding"/>
    <property type="evidence" value="ECO:0007669"/>
    <property type="project" value="UniProtKB-KW"/>
</dbReference>
<feature type="compositionally biased region" description="Basic residues" evidence="5">
    <location>
        <begin position="22"/>
        <end position="33"/>
    </location>
</feature>
<feature type="compositionally biased region" description="Polar residues" evidence="5">
    <location>
        <begin position="1"/>
        <end position="15"/>
    </location>
</feature>
<evidence type="ECO:0000256" key="2">
    <source>
        <dbReference type="ARBA" id="ARBA00023125"/>
    </source>
</evidence>
<keyword evidence="1" id="KW-0805">Transcription regulation</keyword>
<evidence type="ECO:0000256" key="4">
    <source>
        <dbReference type="ARBA" id="ARBA00023242"/>
    </source>
</evidence>
<reference evidence="6" key="2">
    <citation type="journal article" date="2023" name="IMA Fungus">
        <title>Comparative genomic study of the Penicillium genus elucidates a diverse pangenome and 15 lateral gene transfer events.</title>
        <authorList>
            <person name="Petersen C."/>
            <person name="Sorensen T."/>
            <person name="Nielsen M.R."/>
            <person name="Sondergaard T.E."/>
            <person name="Sorensen J.L."/>
            <person name="Fitzpatrick D.A."/>
            <person name="Frisvad J.C."/>
            <person name="Nielsen K.L."/>
        </authorList>
    </citation>
    <scope>NUCLEOTIDE SEQUENCE</scope>
    <source>
        <strain evidence="6">IBT 30761</strain>
    </source>
</reference>
<dbReference type="GO" id="GO:0000981">
    <property type="term" value="F:DNA-binding transcription factor activity, RNA polymerase II-specific"/>
    <property type="evidence" value="ECO:0007669"/>
    <property type="project" value="InterPro"/>
</dbReference>
<dbReference type="EMBL" id="JAPQKI010000004">
    <property type="protein sequence ID" value="KAJ5102922.1"/>
    <property type="molecule type" value="Genomic_DNA"/>
</dbReference>
<sequence>MPPLASRQSSNTPSTPILRGQTRPKRRIGHTKSRNGCYTCKNRRVKVSQSFLGVFLLTAHSTRQCDEERPICGACSIREDQCTYPPLQDARGITRRRAPSRRDRTSHEETNPGNPPSEHTMPMRPLNFNVSRVRTPQPEHEHESRGCLNMHDLNLLQHFILYTAPKLSLNPRKVLVWTRIIPDIAAKNAFLMHLLLALAGLHLLTNHEPANVPSTDPSFDESIHSVPTDLDAIELHSLVEHHQKGLQGLQEKLATADESDAEALFAGSMLIAGFAFASLRIETFDISYQIPGTVDGANHDLSTPSLVGRPQVHWLQLVRGTVSIVQQSWRTLRLGRLRPLLLYRNANDDWKLYDPDSLPSTSPPGSNLSAGLSAFLQGARPAISSLKGLVKSMAKANGVSEDGLHSSPIADPSPGATGEIPTEQPPLAQEQAIDVIEQIYMRIIYLLQLQPIEPSLSNHEIQAELGEAAITSWPHMLSEAFISTLDSDDDVGLATGLSFAILAHLYLPLALLDDIWFLGKTFCTEILKINAFVDRLGSPELSERMEWPVSIARLQGEKV</sequence>
<dbReference type="CDD" id="cd00067">
    <property type="entry name" value="GAL4"/>
    <property type="match status" value="1"/>
</dbReference>
<feature type="compositionally biased region" description="Basic and acidic residues" evidence="5">
    <location>
        <begin position="100"/>
        <end position="110"/>
    </location>
</feature>
<evidence type="ECO:0000256" key="3">
    <source>
        <dbReference type="ARBA" id="ARBA00023163"/>
    </source>
</evidence>
<comment type="caution">
    <text evidence="6">The sequence shown here is derived from an EMBL/GenBank/DDBJ whole genome shotgun (WGS) entry which is preliminary data.</text>
</comment>
<keyword evidence="2" id="KW-0238">DNA-binding</keyword>
<evidence type="ECO:0000313" key="6">
    <source>
        <dbReference type="EMBL" id="KAJ5102922.1"/>
    </source>
</evidence>
<evidence type="ECO:0000313" key="7">
    <source>
        <dbReference type="Proteomes" id="UP001149074"/>
    </source>
</evidence>
<dbReference type="Proteomes" id="UP001149074">
    <property type="component" value="Unassembled WGS sequence"/>
</dbReference>
<dbReference type="InterPro" id="IPR052400">
    <property type="entry name" value="Zn2-C6_fungal_TF"/>
</dbReference>
<dbReference type="Gene3D" id="4.10.240.10">
    <property type="entry name" value="Zn(2)-C6 fungal-type DNA-binding domain"/>
    <property type="match status" value="1"/>
</dbReference>
<keyword evidence="4" id="KW-0539">Nucleus</keyword>
<dbReference type="InterPro" id="IPR021858">
    <property type="entry name" value="Fun_TF"/>
</dbReference>
<keyword evidence="3" id="KW-0804">Transcription</keyword>
<dbReference type="OrthoDB" id="3546279at2759"/>
<protein>
    <recommendedName>
        <fullName evidence="8">Zn(2)-C6 fungal-type domain-containing protein</fullName>
    </recommendedName>
</protein>
<proteinExistence type="predicted"/>
<dbReference type="Pfam" id="PF11951">
    <property type="entry name" value="Fungal_trans_2"/>
    <property type="match status" value="1"/>
</dbReference>
<evidence type="ECO:0000256" key="5">
    <source>
        <dbReference type="SAM" id="MobiDB-lite"/>
    </source>
</evidence>
<evidence type="ECO:0008006" key="8">
    <source>
        <dbReference type="Google" id="ProtNLM"/>
    </source>
</evidence>
<reference evidence="6" key="1">
    <citation type="submission" date="2022-11" db="EMBL/GenBank/DDBJ databases">
        <authorList>
            <person name="Petersen C."/>
        </authorList>
    </citation>
    <scope>NUCLEOTIDE SEQUENCE</scope>
    <source>
        <strain evidence="6">IBT 30761</strain>
    </source>
</reference>
<organism evidence="6 7">
    <name type="scientific">Penicillium argentinense</name>
    <dbReference type="NCBI Taxonomy" id="1131581"/>
    <lineage>
        <taxon>Eukaryota</taxon>
        <taxon>Fungi</taxon>
        <taxon>Dikarya</taxon>
        <taxon>Ascomycota</taxon>
        <taxon>Pezizomycotina</taxon>
        <taxon>Eurotiomycetes</taxon>
        <taxon>Eurotiomycetidae</taxon>
        <taxon>Eurotiales</taxon>
        <taxon>Aspergillaceae</taxon>
        <taxon>Penicillium</taxon>
    </lineage>
</organism>